<dbReference type="EMBL" id="LR796543">
    <property type="protein sequence ID" value="CAB4150195.1"/>
    <property type="molecule type" value="Genomic_DNA"/>
</dbReference>
<reference evidence="1" key="1">
    <citation type="submission" date="2020-04" db="EMBL/GenBank/DDBJ databases">
        <authorList>
            <person name="Chiriac C."/>
            <person name="Salcher M."/>
            <person name="Ghai R."/>
            <person name="Kavagutti S V."/>
        </authorList>
    </citation>
    <scope>NUCLEOTIDE SEQUENCE</scope>
</reference>
<sequence>MSINIETTQLQLKTFEAEVFRAYQKDESTLKALCRVKTIAGTEHQFPKYGTLMAVERVVGTPLVSENQTTAKVLVNTTRYSVSTYSDIFLQNEVNFDDRAEAAYAVAAAANRKMDAVIIAALEAQRTAGYSYSVATGIGGTATNLNVAKIAKCAEIYDKGNIKGSDRNLLVHSNNFHAFTQDIKVASSDYNSQKVLTTGSLGSYYGFNITKLGDIENENGLALASTIRHCYAIQKQALGFVVNMDMKVETNYVPTHGADLITCFFSCGSKVIEEKGIINVQCTDAANASV</sequence>
<gene>
    <name evidence="1" type="ORF">UFOVP571_9</name>
</gene>
<dbReference type="InterPro" id="IPR045565">
    <property type="entry name" value="Phage_capsid_2"/>
</dbReference>
<proteinExistence type="predicted"/>
<organism evidence="1">
    <name type="scientific">uncultured Caudovirales phage</name>
    <dbReference type="NCBI Taxonomy" id="2100421"/>
    <lineage>
        <taxon>Viruses</taxon>
        <taxon>Duplodnaviria</taxon>
        <taxon>Heunggongvirae</taxon>
        <taxon>Uroviricota</taxon>
        <taxon>Caudoviricetes</taxon>
        <taxon>Peduoviridae</taxon>
        <taxon>Maltschvirus</taxon>
        <taxon>Maltschvirus maltsch</taxon>
    </lineage>
</organism>
<dbReference type="Pfam" id="PF19821">
    <property type="entry name" value="Phage_capsid_2"/>
    <property type="match status" value="1"/>
</dbReference>
<accession>A0A6J5MSQ6</accession>
<name>A0A6J5MSQ6_9CAUD</name>
<evidence type="ECO:0000313" key="1">
    <source>
        <dbReference type="EMBL" id="CAB4150195.1"/>
    </source>
</evidence>
<protein>
    <recommendedName>
        <fullName evidence="2">Phage capsid</fullName>
    </recommendedName>
</protein>
<evidence type="ECO:0008006" key="2">
    <source>
        <dbReference type="Google" id="ProtNLM"/>
    </source>
</evidence>